<evidence type="ECO:0000256" key="2">
    <source>
        <dbReference type="ARBA" id="ARBA00023002"/>
    </source>
</evidence>
<accession>A0A937UMY1</accession>
<keyword evidence="2" id="KW-0560">Oxidoreductase</keyword>
<evidence type="ECO:0000313" key="4">
    <source>
        <dbReference type="Proteomes" id="UP000604475"/>
    </source>
</evidence>
<gene>
    <name evidence="3" type="ORF">I7412_00480</name>
</gene>
<reference evidence="3" key="1">
    <citation type="submission" date="2020-12" db="EMBL/GenBank/DDBJ databases">
        <title>Genomic characterization of non-nitrogen-fixing Frankia strains.</title>
        <authorList>
            <person name="Carlos-Shanley C."/>
            <person name="Guerra T."/>
            <person name="Hahn D."/>
        </authorList>
    </citation>
    <scope>NUCLEOTIDE SEQUENCE</scope>
    <source>
        <strain evidence="3">CN6</strain>
    </source>
</reference>
<dbReference type="PRINTS" id="PR00081">
    <property type="entry name" value="GDHRDH"/>
</dbReference>
<keyword evidence="4" id="KW-1185">Reference proteome</keyword>
<dbReference type="InterPro" id="IPR036291">
    <property type="entry name" value="NAD(P)-bd_dom_sf"/>
</dbReference>
<dbReference type="Proteomes" id="UP000604475">
    <property type="component" value="Unassembled WGS sequence"/>
</dbReference>
<dbReference type="Pfam" id="PF13561">
    <property type="entry name" value="adh_short_C2"/>
    <property type="match status" value="1"/>
</dbReference>
<evidence type="ECO:0000313" key="3">
    <source>
        <dbReference type="EMBL" id="MBL7625680.1"/>
    </source>
</evidence>
<comment type="similarity">
    <text evidence="1">Belongs to the short-chain dehydrogenases/reductases (SDR) family.</text>
</comment>
<evidence type="ECO:0000256" key="1">
    <source>
        <dbReference type="ARBA" id="ARBA00006484"/>
    </source>
</evidence>
<dbReference type="FunFam" id="3.40.50.720:FF:000084">
    <property type="entry name" value="Short-chain dehydrogenase reductase"/>
    <property type="match status" value="1"/>
</dbReference>
<dbReference type="AlphaFoldDB" id="A0A937UMY1"/>
<protein>
    <submittedName>
        <fullName evidence="3">SDR family oxidoreductase</fullName>
    </submittedName>
</protein>
<dbReference type="PANTHER" id="PTHR43669:SF3">
    <property type="entry name" value="ALCOHOL DEHYDROGENASE, PUTATIVE (AFU_ORTHOLOGUE AFUA_3G03445)-RELATED"/>
    <property type="match status" value="1"/>
</dbReference>
<dbReference type="SUPFAM" id="SSF51735">
    <property type="entry name" value="NAD(P)-binding Rossmann-fold domains"/>
    <property type="match status" value="1"/>
</dbReference>
<dbReference type="InterPro" id="IPR002347">
    <property type="entry name" value="SDR_fam"/>
</dbReference>
<dbReference type="EMBL" id="JAEACQ010000021">
    <property type="protein sequence ID" value="MBL7625680.1"/>
    <property type="molecule type" value="Genomic_DNA"/>
</dbReference>
<organism evidence="3 4">
    <name type="scientific">Frankia nepalensis</name>
    <dbReference type="NCBI Taxonomy" id="1836974"/>
    <lineage>
        <taxon>Bacteria</taxon>
        <taxon>Bacillati</taxon>
        <taxon>Actinomycetota</taxon>
        <taxon>Actinomycetes</taxon>
        <taxon>Frankiales</taxon>
        <taxon>Frankiaceae</taxon>
        <taxon>Frankia</taxon>
    </lineage>
</organism>
<dbReference type="CDD" id="cd05233">
    <property type="entry name" value="SDR_c"/>
    <property type="match status" value="1"/>
</dbReference>
<dbReference type="GO" id="GO:0016491">
    <property type="term" value="F:oxidoreductase activity"/>
    <property type="evidence" value="ECO:0007669"/>
    <property type="project" value="UniProtKB-KW"/>
</dbReference>
<dbReference type="PANTHER" id="PTHR43669">
    <property type="entry name" value="5-KETO-D-GLUCONATE 5-REDUCTASE"/>
    <property type="match status" value="1"/>
</dbReference>
<comment type="caution">
    <text evidence="3">The sequence shown here is derived from an EMBL/GenBank/DDBJ whole genome shotgun (WGS) entry which is preliminary data.</text>
</comment>
<dbReference type="RefSeq" id="WP_203007881.1">
    <property type="nucleotide sequence ID" value="NZ_JADWYU010000279.1"/>
</dbReference>
<dbReference type="PRINTS" id="PR00080">
    <property type="entry name" value="SDRFAMILY"/>
</dbReference>
<dbReference type="Gene3D" id="3.40.50.720">
    <property type="entry name" value="NAD(P)-binding Rossmann-like Domain"/>
    <property type="match status" value="1"/>
</dbReference>
<proteinExistence type="inferred from homology"/>
<sequence>MVVVVGAGAGLGATLARRFSSAGAGVALVARSAASLDVSGNAARAAGGEVLSVAADISSPPSAERMAATVIEHFGRVDVLVNTAFPSTAKRAIVDMDDHALEEWRRAMEIGGFGTLLTCRYVAPHMVERGTGSIVNVTSMSSRIGLAGRSEYSAGKAQAHKIAQSLAAELGPRGVRVNCVAPGHIWSDRLEQYYRSLAVQRGVDYEDVLGEYTSEMALRRPVTEDEVANAVLFLASDLASGITGAVIDVNAGHLFTP</sequence>
<name>A0A937UMY1_9ACTN</name>